<dbReference type="Pfam" id="PF21252">
    <property type="entry name" value="Glyco_hydro_109_C"/>
    <property type="match status" value="1"/>
</dbReference>
<dbReference type="Pfam" id="PF01408">
    <property type="entry name" value="GFO_IDH_MocA"/>
    <property type="match status" value="1"/>
</dbReference>
<dbReference type="SUPFAM" id="SSF51735">
    <property type="entry name" value="NAD(P)-binding Rossmann-fold domains"/>
    <property type="match status" value="1"/>
</dbReference>
<dbReference type="Gene3D" id="3.30.360.10">
    <property type="entry name" value="Dihydrodipicolinate Reductase, domain 2"/>
    <property type="match status" value="1"/>
</dbReference>
<dbReference type="Gene3D" id="3.40.50.720">
    <property type="entry name" value="NAD(P)-binding Rossmann-like Domain"/>
    <property type="match status" value="1"/>
</dbReference>
<dbReference type="STRING" id="1817867.A3F83_00980"/>
<name>A0A1F5YYR8_9BACT</name>
<dbReference type="InterPro" id="IPR036291">
    <property type="entry name" value="NAD(P)-bd_dom_sf"/>
</dbReference>
<dbReference type="EMBL" id="MFIX01000077">
    <property type="protein sequence ID" value="OGG05224.1"/>
    <property type="molecule type" value="Genomic_DNA"/>
</dbReference>
<feature type="domain" description="Glycosyl hydrolase 109 C-terminal" evidence="7">
    <location>
        <begin position="187"/>
        <end position="352"/>
    </location>
</feature>
<dbReference type="GO" id="GO:0000166">
    <property type="term" value="F:nucleotide binding"/>
    <property type="evidence" value="ECO:0007669"/>
    <property type="project" value="InterPro"/>
</dbReference>
<dbReference type="Proteomes" id="UP000179129">
    <property type="component" value="Unassembled WGS sequence"/>
</dbReference>
<comment type="cofactor">
    <cofactor evidence="1">
        <name>NAD(+)</name>
        <dbReference type="ChEBI" id="CHEBI:57540"/>
    </cofactor>
</comment>
<dbReference type="PANTHER" id="PTHR43818">
    <property type="entry name" value="BCDNA.GH03377"/>
    <property type="match status" value="1"/>
</dbReference>
<sequence length="449" mass="49256">MSDAYDRRDFLKLGATVGAGLLLGQAALAKGATPAGAAQPRIEAPKCDPVRIGYVGVGGQGTSHVKNLLQIEGAQIKAVCDIVEEHAKRAQDLVEQAGQPRPEAYTKGKTDFQRLCERDDLDLVYTATPWEWHVPVCVAAMKAGKHAATEVPAAVTIDECWELVETSEKTRKHCVMMENCNYGRPELLVLNMVRKGMLGEILHLEGGYLHDLRALKLGSTGEGPWRVQHSIRRDGNLYPTHGLGPLSNCINVNHGDRFDFLVSVSSKSRGLNLLAAKQFGADSPRAKMTYALGDVNTSLIRTANGVSIIVIHDCDTPRPYSRINLVQGTGGIFMGYPDRIYMEGTSPNDAWEPLDKYQEQYEHPLWKTEGEQAKGAGHGGMDYLEDYRLIQALRTGAYPDQDVYDAAAISAVSELSERSVANRSRSEDFPDFTRGAWKTSPPIFITDLG</sequence>
<keyword evidence="4" id="KW-0520">NAD</keyword>
<accession>A0A1F5YYR8</accession>
<evidence type="ECO:0000256" key="4">
    <source>
        <dbReference type="ARBA" id="ARBA00023027"/>
    </source>
</evidence>
<keyword evidence="5" id="KW-0326">Glycosidase</keyword>
<evidence type="ECO:0000256" key="5">
    <source>
        <dbReference type="ARBA" id="ARBA00023295"/>
    </source>
</evidence>
<feature type="domain" description="Gfo/Idh/MocA-like oxidoreductase N-terminal" evidence="6">
    <location>
        <begin position="50"/>
        <end position="174"/>
    </location>
</feature>
<dbReference type="InterPro" id="IPR049303">
    <property type="entry name" value="Glyco_hydro_109_C"/>
</dbReference>
<gene>
    <name evidence="8" type="ORF">A3F83_00980</name>
</gene>
<keyword evidence="3" id="KW-0378">Hydrolase</keyword>
<evidence type="ECO:0000256" key="1">
    <source>
        <dbReference type="ARBA" id="ARBA00001911"/>
    </source>
</evidence>
<organism evidence="8 9">
    <name type="scientific">Candidatus Glassbacteria bacterium RIFCSPLOWO2_12_FULL_58_11</name>
    <dbReference type="NCBI Taxonomy" id="1817867"/>
    <lineage>
        <taxon>Bacteria</taxon>
        <taxon>Candidatus Glassiibacteriota</taxon>
    </lineage>
</organism>
<comment type="similarity">
    <text evidence="2">Belongs to the Gfo/Idh/MocA family. Glycosyl hydrolase 109 subfamily.</text>
</comment>
<dbReference type="InterPro" id="IPR006311">
    <property type="entry name" value="TAT_signal"/>
</dbReference>
<evidence type="ECO:0000313" key="9">
    <source>
        <dbReference type="Proteomes" id="UP000179129"/>
    </source>
</evidence>
<dbReference type="PROSITE" id="PS51318">
    <property type="entry name" value="TAT"/>
    <property type="match status" value="1"/>
</dbReference>
<dbReference type="InterPro" id="IPR050463">
    <property type="entry name" value="Gfo/Idh/MocA_oxidrdct_glycsds"/>
</dbReference>
<proteinExistence type="inferred from homology"/>
<evidence type="ECO:0000313" key="8">
    <source>
        <dbReference type="EMBL" id="OGG05224.1"/>
    </source>
</evidence>
<evidence type="ECO:0000259" key="6">
    <source>
        <dbReference type="Pfam" id="PF01408"/>
    </source>
</evidence>
<dbReference type="GO" id="GO:0016798">
    <property type="term" value="F:hydrolase activity, acting on glycosyl bonds"/>
    <property type="evidence" value="ECO:0007669"/>
    <property type="project" value="UniProtKB-KW"/>
</dbReference>
<comment type="caution">
    <text evidence="8">The sequence shown here is derived from an EMBL/GenBank/DDBJ whole genome shotgun (WGS) entry which is preliminary data.</text>
</comment>
<evidence type="ECO:0000259" key="7">
    <source>
        <dbReference type="Pfam" id="PF21252"/>
    </source>
</evidence>
<reference evidence="8 9" key="1">
    <citation type="journal article" date="2016" name="Nat. Commun.">
        <title>Thousands of microbial genomes shed light on interconnected biogeochemical processes in an aquifer system.</title>
        <authorList>
            <person name="Anantharaman K."/>
            <person name="Brown C.T."/>
            <person name="Hug L.A."/>
            <person name="Sharon I."/>
            <person name="Castelle C.J."/>
            <person name="Probst A.J."/>
            <person name="Thomas B.C."/>
            <person name="Singh A."/>
            <person name="Wilkins M.J."/>
            <person name="Karaoz U."/>
            <person name="Brodie E.L."/>
            <person name="Williams K.H."/>
            <person name="Hubbard S.S."/>
            <person name="Banfield J.F."/>
        </authorList>
    </citation>
    <scope>NUCLEOTIDE SEQUENCE [LARGE SCALE GENOMIC DNA]</scope>
</reference>
<dbReference type="AlphaFoldDB" id="A0A1F5YYR8"/>
<dbReference type="PANTHER" id="PTHR43818:SF1">
    <property type="entry name" value="GLYCOSYL HYDROLASE FAMILY 109 PROTEIN"/>
    <property type="match status" value="1"/>
</dbReference>
<evidence type="ECO:0000256" key="2">
    <source>
        <dbReference type="ARBA" id="ARBA00009329"/>
    </source>
</evidence>
<protein>
    <submittedName>
        <fullName evidence="8">Uncharacterized protein</fullName>
    </submittedName>
</protein>
<dbReference type="InterPro" id="IPR000683">
    <property type="entry name" value="Gfo/Idh/MocA-like_OxRdtase_N"/>
</dbReference>
<evidence type="ECO:0000256" key="3">
    <source>
        <dbReference type="ARBA" id="ARBA00022801"/>
    </source>
</evidence>